<organism evidence="1 2">
    <name type="scientific">Pristionchus pacificus</name>
    <name type="common">Parasitic nematode worm</name>
    <dbReference type="NCBI Taxonomy" id="54126"/>
    <lineage>
        <taxon>Eukaryota</taxon>
        <taxon>Metazoa</taxon>
        <taxon>Ecdysozoa</taxon>
        <taxon>Nematoda</taxon>
        <taxon>Chromadorea</taxon>
        <taxon>Rhabditida</taxon>
        <taxon>Rhabditina</taxon>
        <taxon>Diplogasteromorpha</taxon>
        <taxon>Diplogasteroidea</taxon>
        <taxon>Neodiplogasteridae</taxon>
        <taxon>Pristionchus</taxon>
    </lineage>
</organism>
<sequence>MHLETNKNGATATPSCRLIVSNRFDYSSLPSSLRISIGIRIDQPNSIGPRHLTGQINVLNLDKKEPNASSGRLFTTSC</sequence>
<dbReference type="EnsemblMetazoa" id="PPA07284.1">
    <property type="protein sequence ID" value="PPA07284.1"/>
    <property type="gene ID" value="WBGene00096838"/>
</dbReference>
<name>A0A2A6CUA2_PRIPA</name>
<accession>A0A8R1Y6J7</accession>
<protein>
    <submittedName>
        <fullName evidence="1">Uncharacterized protein</fullName>
    </submittedName>
</protein>
<gene>
    <name evidence="1" type="primary">WBGene00096838</name>
</gene>
<proteinExistence type="predicted"/>
<reference evidence="2" key="1">
    <citation type="journal article" date="2008" name="Nat. Genet.">
        <title>The Pristionchus pacificus genome provides a unique perspective on nematode lifestyle and parasitism.</title>
        <authorList>
            <person name="Dieterich C."/>
            <person name="Clifton S.W."/>
            <person name="Schuster L.N."/>
            <person name="Chinwalla A."/>
            <person name="Delehaunty K."/>
            <person name="Dinkelacker I."/>
            <person name="Fulton L."/>
            <person name="Fulton R."/>
            <person name="Godfrey J."/>
            <person name="Minx P."/>
            <person name="Mitreva M."/>
            <person name="Roeseler W."/>
            <person name="Tian H."/>
            <person name="Witte H."/>
            <person name="Yang S.P."/>
            <person name="Wilson R.K."/>
            <person name="Sommer R.J."/>
        </authorList>
    </citation>
    <scope>NUCLEOTIDE SEQUENCE [LARGE SCALE GENOMIC DNA]</scope>
    <source>
        <strain evidence="2">PS312</strain>
    </source>
</reference>
<reference evidence="1" key="2">
    <citation type="submission" date="2022-06" db="UniProtKB">
        <authorList>
            <consortium name="EnsemblMetazoa"/>
        </authorList>
    </citation>
    <scope>IDENTIFICATION</scope>
    <source>
        <strain evidence="1">PS312</strain>
    </source>
</reference>
<dbReference type="AlphaFoldDB" id="A0A2A6CUA2"/>
<dbReference type="Proteomes" id="UP000005239">
    <property type="component" value="Unassembled WGS sequence"/>
</dbReference>
<evidence type="ECO:0000313" key="2">
    <source>
        <dbReference type="Proteomes" id="UP000005239"/>
    </source>
</evidence>
<keyword evidence="2" id="KW-1185">Reference proteome</keyword>
<accession>A0A2A6CUA2</accession>
<evidence type="ECO:0000313" key="1">
    <source>
        <dbReference type="EnsemblMetazoa" id="PPA07284.1"/>
    </source>
</evidence>